<reference evidence="2 3" key="1">
    <citation type="submission" date="2018-07" db="EMBL/GenBank/DDBJ databases">
        <title>Genomic Encyclopedia of Type Strains, Phase IV (KMG-IV): sequencing the most valuable type-strain genomes for metagenomic binning, comparative biology and taxonomic classification.</title>
        <authorList>
            <person name="Goeker M."/>
        </authorList>
    </citation>
    <scope>NUCLEOTIDE SEQUENCE [LARGE SCALE GENOMIC DNA]</scope>
    <source>
        <strain evidence="2 3">DSM 27016</strain>
    </source>
</reference>
<feature type="region of interest" description="Disordered" evidence="1">
    <location>
        <begin position="73"/>
        <end position="92"/>
    </location>
</feature>
<dbReference type="Proteomes" id="UP000253034">
    <property type="component" value="Unassembled WGS sequence"/>
</dbReference>
<evidence type="ECO:0000313" key="2">
    <source>
        <dbReference type="EMBL" id="RCX18760.1"/>
    </source>
</evidence>
<dbReference type="AlphaFoldDB" id="A0A369BB56"/>
<accession>A0A369BB56</accession>
<proteinExistence type="predicted"/>
<comment type="caution">
    <text evidence="2">The sequence shown here is derived from an EMBL/GenBank/DDBJ whole genome shotgun (WGS) entry which is preliminary data.</text>
</comment>
<organism evidence="2 3">
    <name type="scientific">Anaerobacterium chartisolvens</name>
    <dbReference type="NCBI Taxonomy" id="1297424"/>
    <lineage>
        <taxon>Bacteria</taxon>
        <taxon>Bacillati</taxon>
        <taxon>Bacillota</taxon>
        <taxon>Clostridia</taxon>
        <taxon>Eubacteriales</taxon>
        <taxon>Oscillospiraceae</taxon>
        <taxon>Anaerobacterium</taxon>
    </lineage>
</organism>
<protein>
    <submittedName>
        <fullName evidence="2">Uncharacterized protein</fullName>
    </submittedName>
</protein>
<sequence length="110" mass="12000">MQEARHFGAGRINGRLAGRQQGGRDSGSRREREPPWRETSGPGSAKPPPRECADAPGWARYAGEAARLAAAGGEGCMGGADVGREGRRKPRRWGGRGFLSTVRYLYIYWV</sequence>
<evidence type="ECO:0000256" key="1">
    <source>
        <dbReference type="SAM" id="MobiDB-lite"/>
    </source>
</evidence>
<keyword evidence="3" id="KW-1185">Reference proteome</keyword>
<evidence type="ECO:0000313" key="3">
    <source>
        <dbReference type="Proteomes" id="UP000253034"/>
    </source>
</evidence>
<name>A0A369BB56_9FIRM</name>
<feature type="compositionally biased region" description="Basic and acidic residues" evidence="1">
    <location>
        <begin position="26"/>
        <end position="36"/>
    </location>
</feature>
<gene>
    <name evidence="2" type="ORF">DFR58_10429</name>
</gene>
<dbReference type="EMBL" id="QPJT01000004">
    <property type="protein sequence ID" value="RCX18760.1"/>
    <property type="molecule type" value="Genomic_DNA"/>
</dbReference>
<feature type="region of interest" description="Disordered" evidence="1">
    <location>
        <begin position="1"/>
        <end position="56"/>
    </location>
</feature>